<dbReference type="NCBIfam" id="TIGR00711">
    <property type="entry name" value="efflux_EmrB"/>
    <property type="match status" value="1"/>
</dbReference>
<protein>
    <submittedName>
        <fullName evidence="9">MFS transporter</fullName>
    </submittedName>
</protein>
<feature type="transmembrane region" description="Helical" evidence="7">
    <location>
        <begin position="245"/>
        <end position="269"/>
    </location>
</feature>
<evidence type="ECO:0000256" key="7">
    <source>
        <dbReference type="SAM" id="Phobius"/>
    </source>
</evidence>
<organism evidence="9 10">
    <name type="scientific">Carboxydichorda subterranea</name>
    <dbReference type="NCBI Taxonomy" id="3109565"/>
    <lineage>
        <taxon>Bacteria</taxon>
        <taxon>Bacillati</taxon>
        <taxon>Bacillota</taxon>
        <taxon>Limnochordia</taxon>
        <taxon>Limnochordales</taxon>
        <taxon>Geochordaceae</taxon>
        <taxon>Carboxydichorda</taxon>
    </lineage>
</organism>
<dbReference type="InterPro" id="IPR020846">
    <property type="entry name" value="MFS_dom"/>
</dbReference>
<feature type="transmembrane region" description="Helical" evidence="7">
    <location>
        <begin position="188"/>
        <end position="208"/>
    </location>
</feature>
<feature type="transmembrane region" description="Helical" evidence="7">
    <location>
        <begin position="376"/>
        <end position="395"/>
    </location>
</feature>
<feature type="transmembrane region" description="Helical" evidence="7">
    <location>
        <begin position="35"/>
        <end position="61"/>
    </location>
</feature>
<feature type="transmembrane region" description="Helical" evidence="7">
    <location>
        <begin position="163"/>
        <end position="182"/>
    </location>
</feature>
<dbReference type="InterPro" id="IPR011701">
    <property type="entry name" value="MFS"/>
</dbReference>
<dbReference type="InterPro" id="IPR004638">
    <property type="entry name" value="EmrB-like"/>
</dbReference>
<keyword evidence="6 7" id="KW-0472">Membrane</keyword>
<dbReference type="Pfam" id="PF07690">
    <property type="entry name" value="MFS_1"/>
    <property type="match status" value="2"/>
</dbReference>
<dbReference type="InterPro" id="IPR036259">
    <property type="entry name" value="MFS_trans_sf"/>
</dbReference>
<dbReference type="PANTHER" id="PTHR42718:SF46">
    <property type="entry name" value="BLR6921 PROTEIN"/>
    <property type="match status" value="1"/>
</dbReference>
<feature type="transmembrane region" description="Helical" evidence="7">
    <location>
        <begin position="425"/>
        <end position="446"/>
    </location>
</feature>
<dbReference type="Proteomes" id="UP001332192">
    <property type="component" value="Chromosome"/>
</dbReference>
<feature type="transmembrane region" description="Helical" evidence="7">
    <location>
        <begin position="289"/>
        <end position="313"/>
    </location>
</feature>
<evidence type="ECO:0000256" key="2">
    <source>
        <dbReference type="ARBA" id="ARBA00022448"/>
    </source>
</evidence>
<feature type="transmembrane region" description="Helical" evidence="7">
    <location>
        <begin position="353"/>
        <end position="370"/>
    </location>
</feature>
<feature type="transmembrane region" description="Helical" evidence="7">
    <location>
        <begin position="133"/>
        <end position="151"/>
    </location>
</feature>
<name>A0ABZ1BWB4_9FIRM</name>
<evidence type="ECO:0000256" key="3">
    <source>
        <dbReference type="ARBA" id="ARBA00022475"/>
    </source>
</evidence>
<keyword evidence="3" id="KW-1003">Cell membrane</keyword>
<dbReference type="PRINTS" id="PR01035">
    <property type="entry name" value="TCRTETA"/>
</dbReference>
<feature type="transmembrane region" description="Helical" evidence="7">
    <location>
        <begin position="325"/>
        <end position="346"/>
    </location>
</feature>
<dbReference type="EMBL" id="CP141615">
    <property type="protein sequence ID" value="WRP16878.1"/>
    <property type="molecule type" value="Genomic_DNA"/>
</dbReference>
<keyword evidence="5 7" id="KW-1133">Transmembrane helix</keyword>
<proteinExistence type="predicted"/>
<feature type="transmembrane region" description="Helical" evidence="7">
    <location>
        <begin position="102"/>
        <end position="127"/>
    </location>
</feature>
<dbReference type="Gene3D" id="1.20.1720.10">
    <property type="entry name" value="Multidrug resistance protein D"/>
    <property type="match status" value="1"/>
</dbReference>
<dbReference type="RefSeq" id="WP_324716150.1">
    <property type="nucleotide sequence ID" value="NZ_CP141615.1"/>
</dbReference>
<dbReference type="CDD" id="cd17321">
    <property type="entry name" value="MFS_MMR_MDR_like"/>
    <property type="match status" value="1"/>
</dbReference>
<evidence type="ECO:0000256" key="6">
    <source>
        <dbReference type="ARBA" id="ARBA00023136"/>
    </source>
</evidence>
<evidence type="ECO:0000313" key="9">
    <source>
        <dbReference type="EMBL" id="WRP16878.1"/>
    </source>
</evidence>
<gene>
    <name evidence="9" type="ORF">U7230_12415</name>
</gene>
<keyword evidence="2" id="KW-0813">Transport</keyword>
<reference evidence="9 10" key="1">
    <citation type="journal article" date="2024" name="Front. Microbiol.">
        <title>Novel thermophilic genera Geochorda gen. nov. and Carboxydochorda gen. nov. from the deep terrestrial subsurface reveal the ecophysiological diversity in the class Limnochordia.</title>
        <authorList>
            <person name="Karnachuk O.V."/>
            <person name="Lukina A.P."/>
            <person name="Avakyan M.R."/>
            <person name="Kadnikov V.V."/>
            <person name="Begmatov S."/>
            <person name="Beletsky A.V."/>
            <person name="Vlasova K.G."/>
            <person name="Novikov A.A."/>
            <person name="Shcherbakova V.A."/>
            <person name="Mardanov A.V."/>
            <person name="Ravin N.V."/>
        </authorList>
    </citation>
    <scope>NUCLEOTIDE SEQUENCE [LARGE SCALE GENOMIC DNA]</scope>
    <source>
        <strain evidence="9 10">L945</strain>
    </source>
</reference>
<sequence>MRALRVTRLAESAPAPGEVAAWERGAAGHPLRWRILSAIFVGTLMGPVDGSVVGIALPVITQDLRTTLSVSEWVAMAYLLVISSLLLTWGRLGDMYGHRRTYLSGFGLFTGGSLLCAASPGIGWLIAFRAVQAVGAGMMMAAGPAIITDVFPASERGRALGTNAVAVAAGLAIGPVLGGLLVEHFGWRSIFSINLPIGLVGTLWAARVLPGPRRVVRERFDLAGAMLLFSGLLLVLLALSQAPRWGWASAATLGSAGAGAALLGLFVAVERRIDHPMVELSVFKNRTFVLANLSSLANYLAQSSVTFLLPFYLQNLRGIPPDRAGVLMLGFPVALTVIAPAAGYLTDRWGSRWLAAGGMALMAVAVANMTRLDGATPLAGVFWGLALLGLGSALFQTPNNSTIMGSVPRERLGIAGGMLASMRNIGMVLGIAVSGTVFMAVAGAQVETAAAEGGRFLAGLHGAMAAGAGIALLGAVASVAALPWTGRRRRAAVRVPRLDADESRW</sequence>
<evidence type="ECO:0000256" key="1">
    <source>
        <dbReference type="ARBA" id="ARBA00004651"/>
    </source>
</evidence>
<evidence type="ECO:0000313" key="10">
    <source>
        <dbReference type="Proteomes" id="UP001332192"/>
    </source>
</evidence>
<dbReference type="PANTHER" id="PTHR42718">
    <property type="entry name" value="MAJOR FACILITATOR SUPERFAMILY MULTIDRUG TRANSPORTER MFSC"/>
    <property type="match status" value="1"/>
</dbReference>
<feature type="transmembrane region" description="Helical" evidence="7">
    <location>
        <begin position="220"/>
        <end position="239"/>
    </location>
</feature>
<keyword evidence="10" id="KW-1185">Reference proteome</keyword>
<dbReference type="SUPFAM" id="SSF103473">
    <property type="entry name" value="MFS general substrate transporter"/>
    <property type="match status" value="1"/>
</dbReference>
<accession>A0ABZ1BWB4</accession>
<keyword evidence="4 7" id="KW-0812">Transmembrane</keyword>
<feature type="transmembrane region" description="Helical" evidence="7">
    <location>
        <begin position="73"/>
        <end position="90"/>
    </location>
</feature>
<feature type="transmembrane region" description="Helical" evidence="7">
    <location>
        <begin position="458"/>
        <end position="484"/>
    </location>
</feature>
<comment type="subcellular location">
    <subcellularLocation>
        <location evidence="1">Cell membrane</location>
        <topology evidence="1">Multi-pass membrane protein</topology>
    </subcellularLocation>
</comment>
<evidence type="ECO:0000259" key="8">
    <source>
        <dbReference type="PROSITE" id="PS50850"/>
    </source>
</evidence>
<evidence type="ECO:0000256" key="4">
    <source>
        <dbReference type="ARBA" id="ARBA00022692"/>
    </source>
</evidence>
<dbReference type="PROSITE" id="PS50850">
    <property type="entry name" value="MFS"/>
    <property type="match status" value="1"/>
</dbReference>
<dbReference type="InterPro" id="IPR001958">
    <property type="entry name" value="Tet-R_TetA/multi-R_MdtG-like"/>
</dbReference>
<feature type="domain" description="Major facilitator superfamily (MFS) profile" evidence="8">
    <location>
        <begin position="35"/>
        <end position="486"/>
    </location>
</feature>
<evidence type="ECO:0000256" key="5">
    <source>
        <dbReference type="ARBA" id="ARBA00022989"/>
    </source>
</evidence>
<dbReference type="Gene3D" id="1.20.1250.20">
    <property type="entry name" value="MFS general substrate transporter like domains"/>
    <property type="match status" value="1"/>
</dbReference>